<proteinExistence type="predicted"/>
<evidence type="ECO:0000313" key="1">
    <source>
        <dbReference type="EMBL" id="ABD07238.1"/>
    </source>
</evidence>
<dbReference type="AlphaFoldDB" id="Q2IX22"/>
<dbReference type="Proteomes" id="UP000008809">
    <property type="component" value="Chromosome"/>
</dbReference>
<dbReference type="HOGENOM" id="CLU_351914_0_0_5"/>
<name>Q2IX22_RHOP2</name>
<organism evidence="1 2">
    <name type="scientific">Rhodopseudomonas palustris (strain HaA2)</name>
    <dbReference type="NCBI Taxonomy" id="316058"/>
    <lineage>
        <taxon>Bacteria</taxon>
        <taxon>Pseudomonadati</taxon>
        <taxon>Pseudomonadota</taxon>
        <taxon>Alphaproteobacteria</taxon>
        <taxon>Hyphomicrobiales</taxon>
        <taxon>Nitrobacteraceae</taxon>
        <taxon>Rhodopseudomonas</taxon>
    </lineage>
</organism>
<dbReference type="eggNOG" id="ENOG5030VYA">
    <property type="taxonomic scope" value="Bacteria"/>
</dbReference>
<keyword evidence="2" id="KW-1185">Reference proteome</keyword>
<protein>
    <submittedName>
        <fullName evidence="1">Uncharacterized protein</fullName>
    </submittedName>
</protein>
<gene>
    <name evidence="1" type="ordered locus">RPB_2533</name>
</gene>
<dbReference type="KEGG" id="rpb:RPB_2533"/>
<sequence>MLSWPARPGGAFVATCALLREARSSGRLAHATIAYWPWREGAKQAARSILVNPQDIADVSLAVCNAPDTSWQERTLAHMSLCMIEMRLRDLKPRARASGEIVVRNPTLLETTSVFAPANSKGEGAYLPDSEQVLRRVRDYTSMGEPHAGLTEHVRAVGDPDSTPFALFGLPPATAPEGLARYLGAPRIKDLGLDLVVADLTSTGRSEIRNSWEKKLGVLLTALGAIQGRRPALFVLTDDSFTHRRAFSLLRMHAEKRRPKIRAQQLGLFLEKPTLRGPAAEPPRDTAPLSVQADIKDAALAPLRQELLAIGGKLRDYGADDDADQIKRALAFVRRSASLPLGMREARDITDVLYDEVGEFDDALKKLFRPKMALSDLLAVGLRQPTFAPAIDAVVQQIERKVANWEEDTPVAAKLAELLTSADINSGKTSIALPGRRISEVYLASDRAVHCNCAIVDHHSLLDHLEGQDPERLIVIGPTPESIRALLTARKVPSTVYLLGDAAGSSLLSSELAAIETIPEFSQFAVRAKALTTALRRGGADESLDQAEAEFHAAPLVKERGVDFTQSDGRYRGDVVHLMMQSGIRLDYRPGGEVLKQSPGELRPFERAPAREIRKDDRILVLDASIREPLRLALATSRTSQAGLCVYHGEIERIRTRLPGGTIAEKARHVLAIMKRIDATVGDEQYNIQRWLRADIAPATAIGTRAPGAARDWNRFRIFMEAVGVDSQMAEVYWKAAVLPTRSYRAHEGHQFNQRVVSFVLDKEAEEAWKTKQGLWQQVLESVDVVIDVEKKSVGASNG</sequence>
<accession>Q2IX22</accession>
<dbReference type="STRING" id="316058.RPB_2533"/>
<dbReference type="EMBL" id="CP000250">
    <property type="protein sequence ID" value="ABD07238.1"/>
    <property type="molecule type" value="Genomic_DNA"/>
</dbReference>
<reference evidence="1 2" key="1">
    <citation type="submission" date="2006-01" db="EMBL/GenBank/DDBJ databases">
        <title>Complete sequence of Rhodopseudomonas palustris HaA2.</title>
        <authorList>
            <consortium name="US DOE Joint Genome Institute"/>
            <person name="Copeland A."/>
            <person name="Lucas S."/>
            <person name="Lapidus A."/>
            <person name="Barry K."/>
            <person name="Detter J.C."/>
            <person name="Glavina T."/>
            <person name="Hammon N."/>
            <person name="Israni S."/>
            <person name="Pitluck S."/>
            <person name="Chain P."/>
            <person name="Malfatti S."/>
            <person name="Shin M."/>
            <person name="Vergez L."/>
            <person name="Schmutz J."/>
            <person name="Larimer F."/>
            <person name="Land M."/>
            <person name="Hauser L."/>
            <person name="Pelletier D.A."/>
            <person name="Kyrpides N."/>
            <person name="Anderson I."/>
            <person name="Oda Y."/>
            <person name="Harwood C.S."/>
            <person name="Richardson P."/>
        </authorList>
    </citation>
    <scope>NUCLEOTIDE SEQUENCE [LARGE SCALE GENOMIC DNA]</scope>
    <source>
        <strain evidence="1 2">HaA2</strain>
    </source>
</reference>
<evidence type="ECO:0000313" key="2">
    <source>
        <dbReference type="Proteomes" id="UP000008809"/>
    </source>
</evidence>